<dbReference type="Gene3D" id="3.40.430.10">
    <property type="entry name" value="Dihydrofolate Reductase, subunit A"/>
    <property type="match status" value="1"/>
</dbReference>
<reference evidence="9 10" key="1">
    <citation type="submission" date="2018-08" db="EMBL/GenBank/DDBJ databases">
        <title>A genome reference for cultivated species of the human gut microbiota.</title>
        <authorList>
            <person name="Zou Y."/>
            <person name="Xue W."/>
            <person name="Luo G."/>
        </authorList>
    </citation>
    <scope>NUCLEOTIDE SEQUENCE [LARGE SCALE GENOMIC DNA]</scope>
    <source>
        <strain evidence="9 10">AF22-12AC</strain>
    </source>
</reference>
<dbReference type="CDD" id="cd00209">
    <property type="entry name" value="DHFR"/>
    <property type="match status" value="1"/>
</dbReference>
<dbReference type="PIRSF" id="PIRSF000194">
    <property type="entry name" value="DHFR"/>
    <property type="match status" value="1"/>
</dbReference>
<evidence type="ECO:0000256" key="5">
    <source>
        <dbReference type="ARBA" id="ARBA00022857"/>
    </source>
</evidence>
<evidence type="ECO:0000256" key="1">
    <source>
        <dbReference type="ARBA" id="ARBA00004903"/>
    </source>
</evidence>
<comment type="function">
    <text evidence="7">Key enzyme in folate metabolism. Catalyzes an essential reaction for de novo glycine and purine synthesis, and for DNA precursor synthesis.</text>
</comment>
<protein>
    <recommendedName>
        <fullName evidence="3 7">Dihydrofolate reductase</fullName>
        <ecNumber evidence="3 7">1.5.1.3</ecNumber>
    </recommendedName>
</protein>
<dbReference type="GO" id="GO:0046452">
    <property type="term" value="P:dihydrofolate metabolic process"/>
    <property type="evidence" value="ECO:0007669"/>
    <property type="project" value="TreeGrafter"/>
</dbReference>
<dbReference type="GO" id="GO:0006730">
    <property type="term" value="P:one-carbon metabolic process"/>
    <property type="evidence" value="ECO:0007669"/>
    <property type="project" value="UniProtKB-KW"/>
</dbReference>
<evidence type="ECO:0000256" key="3">
    <source>
        <dbReference type="ARBA" id="ARBA00012856"/>
    </source>
</evidence>
<evidence type="ECO:0000256" key="2">
    <source>
        <dbReference type="ARBA" id="ARBA00009539"/>
    </source>
</evidence>
<keyword evidence="5 7" id="KW-0521">NADP</keyword>
<comment type="pathway">
    <text evidence="1 7">Cofactor biosynthesis; tetrahydrofolate biosynthesis; 5,6,7,8-tetrahydrofolate from 7,8-dihydrofolate: step 1/1.</text>
</comment>
<gene>
    <name evidence="9" type="ORF">DWX93_15665</name>
</gene>
<dbReference type="InterPro" id="IPR012259">
    <property type="entry name" value="DHFR"/>
</dbReference>
<organism evidence="9 10">
    <name type="scientific">Roseburia hominis</name>
    <dbReference type="NCBI Taxonomy" id="301301"/>
    <lineage>
        <taxon>Bacteria</taxon>
        <taxon>Bacillati</taxon>
        <taxon>Bacillota</taxon>
        <taxon>Clostridia</taxon>
        <taxon>Lachnospirales</taxon>
        <taxon>Lachnospiraceae</taxon>
        <taxon>Roseburia</taxon>
    </lineage>
</organism>
<keyword evidence="6 7" id="KW-0560">Oxidoreductase</keyword>
<dbReference type="GO" id="GO:0050661">
    <property type="term" value="F:NADP binding"/>
    <property type="evidence" value="ECO:0007669"/>
    <property type="project" value="InterPro"/>
</dbReference>
<evidence type="ECO:0000313" key="10">
    <source>
        <dbReference type="Proteomes" id="UP000266172"/>
    </source>
</evidence>
<sequence length="163" mass="19119">MNLIAAVDQNWAIGNKNELLVRIPADQKFFRETTTGKVVVMGRKTLESFPNGLPLKNRTNIVLTHDHTYKVPGAVVVHDMDELHEELKKYDSQDIYVIGGETIYRQLLDECDVAHITKIDYAYDADAYFPNLDERPEWKITADSEEQTYFDLEYYFYRYERVK</sequence>
<feature type="domain" description="DHFR" evidence="8">
    <location>
        <begin position="1"/>
        <end position="161"/>
    </location>
</feature>
<dbReference type="GO" id="GO:0004146">
    <property type="term" value="F:dihydrofolate reductase activity"/>
    <property type="evidence" value="ECO:0007669"/>
    <property type="project" value="UniProtKB-EC"/>
</dbReference>
<dbReference type="PANTHER" id="PTHR48069:SF3">
    <property type="entry name" value="DIHYDROFOLATE REDUCTASE"/>
    <property type="match status" value="1"/>
</dbReference>
<dbReference type="InterPro" id="IPR001796">
    <property type="entry name" value="DHFR_dom"/>
</dbReference>
<dbReference type="RefSeq" id="WP_118098485.1">
    <property type="nucleotide sequence ID" value="NZ_CAKMUY010000019.1"/>
</dbReference>
<dbReference type="InterPro" id="IPR024072">
    <property type="entry name" value="DHFR-like_dom_sf"/>
</dbReference>
<evidence type="ECO:0000256" key="7">
    <source>
        <dbReference type="PIRNR" id="PIRNR000194"/>
    </source>
</evidence>
<comment type="similarity">
    <text evidence="2 7">Belongs to the dihydrofolate reductase family.</text>
</comment>
<comment type="catalytic activity">
    <reaction evidence="7">
        <text>(6S)-5,6,7,8-tetrahydrofolate + NADP(+) = 7,8-dihydrofolate + NADPH + H(+)</text>
        <dbReference type="Rhea" id="RHEA:15009"/>
        <dbReference type="ChEBI" id="CHEBI:15378"/>
        <dbReference type="ChEBI" id="CHEBI:57451"/>
        <dbReference type="ChEBI" id="CHEBI:57453"/>
        <dbReference type="ChEBI" id="CHEBI:57783"/>
        <dbReference type="ChEBI" id="CHEBI:58349"/>
        <dbReference type="EC" id="1.5.1.3"/>
    </reaction>
</comment>
<dbReference type="Pfam" id="PF00186">
    <property type="entry name" value="DHFR_1"/>
    <property type="match status" value="1"/>
</dbReference>
<keyword evidence="4 7" id="KW-0554">One-carbon metabolism</keyword>
<dbReference type="EC" id="1.5.1.3" evidence="3 7"/>
<evidence type="ECO:0000313" key="9">
    <source>
        <dbReference type="EMBL" id="RGS36415.1"/>
    </source>
</evidence>
<dbReference type="SUPFAM" id="SSF53597">
    <property type="entry name" value="Dihydrofolate reductase-like"/>
    <property type="match status" value="1"/>
</dbReference>
<accession>A0A395V5Q9</accession>
<evidence type="ECO:0000259" key="8">
    <source>
        <dbReference type="PROSITE" id="PS51330"/>
    </source>
</evidence>
<evidence type="ECO:0000256" key="6">
    <source>
        <dbReference type="ARBA" id="ARBA00023002"/>
    </source>
</evidence>
<dbReference type="Proteomes" id="UP000266172">
    <property type="component" value="Unassembled WGS sequence"/>
</dbReference>
<dbReference type="PRINTS" id="PR00070">
    <property type="entry name" value="DHFR"/>
</dbReference>
<proteinExistence type="inferred from homology"/>
<name>A0A395V5Q9_9FIRM</name>
<dbReference type="GO" id="GO:0046655">
    <property type="term" value="P:folic acid metabolic process"/>
    <property type="evidence" value="ECO:0007669"/>
    <property type="project" value="TreeGrafter"/>
</dbReference>
<dbReference type="AlphaFoldDB" id="A0A395V5Q9"/>
<evidence type="ECO:0000256" key="4">
    <source>
        <dbReference type="ARBA" id="ARBA00022563"/>
    </source>
</evidence>
<dbReference type="PANTHER" id="PTHR48069">
    <property type="entry name" value="DIHYDROFOLATE REDUCTASE"/>
    <property type="match status" value="1"/>
</dbReference>
<dbReference type="GO" id="GO:0046654">
    <property type="term" value="P:tetrahydrofolate biosynthetic process"/>
    <property type="evidence" value="ECO:0007669"/>
    <property type="project" value="UniProtKB-UniPathway"/>
</dbReference>
<dbReference type="PROSITE" id="PS51330">
    <property type="entry name" value="DHFR_2"/>
    <property type="match status" value="1"/>
</dbReference>
<dbReference type="UniPathway" id="UPA00077">
    <property type="reaction ID" value="UER00158"/>
</dbReference>
<comment type="caution">
    <text evidence="9">The sequence shown here is derived from an EMBL/GenBank/DDBJ whole genome shotgun (WGS) entry which is preliminary data.</text>
</comment>
<dbReference type="EMBL" id="QRVL01000022">
    <property type="protein sequence ID" value="RGS36415.1"/>
    <property type="molecule type" value="Genomic_DNA"/>
</dbReference>